<dbReference type="Proteomes" id="UP000515344">
    <property type="component" value="Chromosome"/>
</dbReference>
<reference evidence="3" key="1">
    <citation type="submission" date="2020-08" db="EMBL/GenBank/DDBJ databases">
        <title>Lacibacter sp. S13-6-6 genome sequencing.</title>
        <authorList>
            <person name="Jin L."/>
        </authorList>
    </citation>
    <scope>NUCLEOTIDE SEQUENCE [LARGE SCALE GENOMIC DNA]</scope>
    <source>
        <strain evidence="3">S13-6-6</strain>
    </source>
</reference>
<evidence type="ECO:0008006" key="4">
    <source>
        <dbReference type="Google" id="ProtNLM"/>
    </source>
</evidence>
<evidence type="ECO:0000313" key="3">
    <source>
        <dbReference type="Proteomes" id="UP000515344"/>
    </source>
</evidence>
<organism evidence="2 3">
    <name type="scientific">Lacibacter sediminis</name>
    <dbReference type="NCBI Taxonomy" id="2760713"/>
    <lineage>
        <taxon>Bacteria</taxon>
        <taxon>Pseudomonadati</taxon>
        <taxon>Bacteroidota</taxon>
        <taxon>Chitinophagia</taxon>
        <taxon>Chitinophagales</taxon>
        <taxon>Chitinophagaceae</taxon>
        <taxon>Lacibacter</taxon>
    </lineage>
</organism>
<name>A0A7G5XJH9_9BACT</name>
<feature type="chain" id="PRO_5028929282" description="Nuclear transport factor 2 family protein" evidence="1">
    <location>
        <begin position="21"/>
        <end position="176"/>
    </location>
</feature>
<keyword evidence="1" id="KW-0732">Signal</keyword>
<dbReference type="RefSeq" id="WP_182804858.1">
    <property type="nucleotide sequence ID" value="NZ_CP060007.1"/>
</dbReference>
<gene>
    <name evidence="2" type="ORF">H4075_05370</name>
</gene>
<protein>
    <recommendedName>
        <fullName evidence="4">Nuclear transport factor 2 family protein</fullName>
    </recommendedName>
</protein>
<keyword evidence="3" id="KW-1185">Reference proteome</keyword>
<evidence type="ECO:0000256" key="1">
    <source>
        <dbReference type="SAM" id="SignalP"/>
    </source>
</evidence>
<feature type="signal peptide" evidence="1">
    <location>
        <begin position="1"/>
        <end position="20"/>
    </location>
</feature>
<accession>A0A7G5XJH9</accession>
<dbReference type="EMBL" id="CP060007">
    <property type="protein sequence ID" value="QNA45632.1"/>
    <property type="molecule type" value="Genomic_DNA"/>
</dbReference>
<dbReference type="AlphaFoldDB" id="A0A7G5XJH9"/>
<proteinExistence type="predicted"/>
<evidence type="ECO:0000313" key="2">
    <source>
        <dbReference type="EMBL" id="QNA45632.1"/>
    </source>
</evidence>
<dbReference type="KEGG" id="lacs:H4075_05370"/>
<sequence>MKKLTIILFALVICRASLSAQNINTVIKTEALKMAKALSAMDMESYAAFMYPTLVSDKASKEKIKQGIDSVNKYREQFGLKVKQILIGNPSAVQTHKGIMQCTLPQTTTVEAMMGTLSLETTLIGLSDNGTKWYFVDAMLYRQKESKEKLPELSPAIVIPPMKPPVMTGADGKKIN</sequence>